<protein>
    <submittedName>
        <fullName evidence="1">Uncharacterized protein</fullName>
    </submittedName>
</protein>
<evidence type="ECO:0000313" key="1">
    <source>
        <dbReference type="EMBL" id="VEN43625.1"/>
    </source>
</evidence>
<keyword evidence="2" id="KW-1185">Reference proteome</keyword>
<reference evidence="1 2" key="1">
    <citation type="submission" date="2019-01" db="EMBL/GenBank/DDBJ databases">
        <authorList>
            <person name="Sayadi A."/>
        </authorList>
    </citation>
    <scope>NUCLEOTIDE SEQUENCE [LARGE SCALE GENOMIC DNA]</scope>
</reference>
<dbReference type="AlphaFoldDB" id="A0A653C710"/>
<dbReference type="Proteomes" id="UP000410492">
    <property type="component" value="Unassembled WGS sequence"/>
</dbReference>
<name>A0A653C710_CALMS</name>
<gene>
    <name evidence="1" type="ORF">CALMAC_LOCUS6713</name>
</gene>
<dbReference type="EMBL" id="CAACVG010007097">
    <property type="protein sequence ID" value="VEN43625.1"/>
    <property type="molecule type" value="Genomic_DNA"/>
</dbReference>
<proteinExistence type="predicted"/>
<accession>A0A653C710</accession>
<sequence>MRADTDCAMLIHDCRGTVGIFQVSTCTACKQCCHS</sequence>
<evidence type="ECO:0000313" key="2">
    <source>
        <dbReference type="Proteomes" id="UP000410492"/>
    </source>
</evidence>
<organism evidence="1 2">
    <name type="scientific">Callosobruchus maculatus</name>
    <name type="common">Southern cowpea weevil</name>
    <name type="synonym">Pulse bruchid</name>
    <dbReference type="NCBI Taxonomy" id="64391"/>
    <lineage>
        <taxon>Eukaryota</taxon>
        <taxon>Metazoa</taxon>
        <taxon>Ecdysozoa</taxon>
        <taxon>Arthropoda</taxon>
        <taxon>Hexapoda</taxon>
        <taxon>Insecta</taxon>
        <taxon>Pterygota</taxon>
        <taxon>Neoptera</taxon>
        <taxon>Endopterygota</taxon>
        <taxon>Coleoptera</taxon>
        <taxon>Polyphaga</taxon>
        <taxon>Cucujiformia</taxon>
        <taxon>Chrysomeloidea</taxon>
        <taxon>Chrysomelidae</taxon>
        <taxon>Bruchinae</taxon>
        <taxon>Bruchini</taxon>
        <taxon>Callosobruchus</taxon>
    </lineage>
</organism>